<dbReference type="eggNOG" id="COG0596">
    <property type="taxonomic scope" value="Bacteria"/>
</dbReference>
<keyword evidence="1 3" id="KW-0378">Hydrolase</keyword>
<accession>D4ZK08</accession>
<organism evidence="3 4">
    <name type="scientific">Shewanella violacea (strain JCM 10179 / CIP 106290 / LMG 19151 / DSS12)</name>
    <dbReference type="NCBI Taxonomy" id="637905"/>
    <lineage>
        <taxon>Bacteria</taxon>
        <taxon>Pseudomonadati</taxon>
        <taxon>Pseudomonadota</taxon>
        <taxon>Gammaproteobacteria</taxon>
        <taxon>Alteromonadales</taxon>
        <taxon>Shewanellaceae</taxon>
        <taxon>Shewanella</taxon>
    </lineage>
</organism>
<dbReference type="PANTHER" id="PTHR46118:SF4">
    <property type="entry name" value="PROTEIN ABHD11"/>
    <property type="match status" value="1"/>
</dbReference>
<keyword evidence="4" id="KW-1185">Reference proteome</keyword>
<dbReference type="KEGG" id="svo:SVI_2036"/>
<dbReference type="SUPFAM" id="SSF53474">
    <property type="entry name" value="alpha/beta-Hydrolases"/>
    <property type="match status" value="1"/>
</dbReference>
<dbReference type="HOGENOM" id="CLU_020336_53_1_6"/>
<sequence length="287" mass="31857">MRYPSMMVKIFRLQPQSALINSSIGSSMHHISSGQGSAVILIHGLFGNLDNLKGLSKSLEETHQVVRIDVPNHGLSPHWQKMDYPLLAQAVIELMDNLQLERAHILGHSMGGKIAMATALANPDRVTSLIAADIAPVSYQQRHDNVFAGLENINLASLNSRSDALKQLLAAGLDEGTAQFLLKNLSRTDQGFSWKMNLAGLKSCYKDLIAWHNDIETQGFLQYKKPTLFIRGGDSDYVTAEHRQAIISQFPRVQAKTIEGTGHWLHAQKPAMFNRIVADFLNKHDSK</sequence>
<dbReference type="GO" id="GO:0016787">
    <property type="term" value="F:hydrolase activity"/>
    <property type="evidence" value="ECO:0007669"/>
    <property type="project" value="UniProtKB-KW"/>
</dbReference>
<dbReference type="Gene3D" id="3.40.50.1820">
    <property type="entry name" value="alpha/beta hydrolase"/>
    <property type="match status" value="1"/>
</dbReference>
<gene>
    <name evidence="3" type="ordered locus">SVI_2036</name>
</gene>
<dbReference type="InterPro" id="IPR029058">
    <property type="entry name" value="AB_hydrolase_fold"/>
</dbReference>
<feature type="domain" description="AB hydrolase-1" evidence="2">
    <location>
        <begin position="38"/>
        <end position="270"/>
    </location>
</feature>
<dbReference type="STRING" id="637905.SVI_2036"/>
<protein>
    <submittedName>
        <fullName evidence="3">Hydrolase, alpha/beta fold family</fullName>
    </submittedName>
</protein>
<dbReference type="Pfam" id="PF00561">
    <property type="entry name" value="Abhydrolase_1"/>
    <property type="match status" value="1"/>
</dbReference>
<dbReference type="PRINTS" id="PR00111">
    <property type="entry name" value="ABHYDROLASE"/>
</dbReference>
<evidence type="ECO:0000256" key="1">
    <source>
        <dbReference type="ARBA" id="ARBA00022801"/>
    </source>
</evidence>
<dbReference type="EMBL" id="AP011177">
    <property type="protein sequence ID" value="BAJ02007.1"/>
    <property type="molecule type" value="Genomic_DNA"/>
</dbReference>
<reference evidence="4" key="1">
    <citation type="journal article" date="2010" name="Mol. Biosyst.">
        <title>Complete genome sequence and comparative analysis of Shewanella violacea, a psychrophilic and piezophilic bacterium from deep sea floor sediments.</title>
        <authorList>
            <person name="Aono E."/>
            <person name="Baba T."/>
            <person name="Ara T."/>
            <person name="Nishi T."/>
            <person name="Nakamichi T."/>
            <person name="Inamoto E."/>
            <person name="Toyonaga H."/>
            <person name="Hasegawa M."/>
            <person name="Takai Y."/>
            <person name="Okumura Y."/>
            <person name="Baba M."/>
            <person name="Tomita M."/>
            <person name="Kato C."/>
            <person name="Oshima T."/>
            <person name="Nakasone K."/>
            <person name="Mori H."/>
        </authorList>
    </citation>
    <scope>NUCLEOTIDE SEQUENCE [LARGE SCALE GENOMIC DNA]</scope>
    <source>
        <strain evidence="4">JCM 10179 / CIP 106290 / LMG 19151 / DSS12</strain>
    </source>
</reference>
<dbReference type="PRINTS" id="PR00412">
    <property type="entry name" value="EPOXHYDRLASE"/>
</dbReference>
<dbReference type="Proteomes" id="UP000002350">
    <property type="component" value="Chromosome"/>
</dbReference>
<name>D4ZK08_SHEVD</name>
<dbReference type="PANTHER" id="PTHR46118">
    <property type="entry name" value="PROTEIN ABHD11"/>
    <property type="match status" value="1"/>
</dbReference>
<dbReference type="InterPro" id="IPR000073">
    <property type="entry name" value="AB_hydrolase_1"/>
</dbReference>
<proteinExistence type="predicted"/>
<dbReference type="InterPro" id="IPR000639">
    <property type="entry name" value="Epox_hydrolase-like"/>
</dbReference>
<evidence type="ECO:0000313" key="4">
    <source>
        <dbReference type="Proteomes" id="UP000002350"/>
    </source>
</evidence>
<evidence type="ECO:0000313" key="3">
    <source>
        <dbReference type="EMBL" id="BAJ02007.1"/>
    </source>
</evidence>
<evidence type="ECO:0000259" key="2">
    <source>
        <dbReference type="Pfam" id="PF00561"/>
    </source>
</evidence>
<dbReference type="AlphaFoldDB" id="D4ZK08"/>